<dbReference type="InterPro" id="IPR054542">
    <property type="entry name" value="Cys_met_metab_PP"/>
</dbReference>
<evidence type="ECO:0000256" key="2">
    <source>
        <dbReference type="ARBA" id="ARBA00022898"/>
    </source>
</evidence>
<gene>
    <name evidence="5" type="ORF">AMS68_004135</name>
</gene>
<dbReference type="PIRSF" id="PIRSF001434">
    <property type="entry name" value="CGS"/>
    <property type="match status" value="1"/>
</dbReference>
<feature type="modified residue" description="N6-(pyridoxal phosphate)lysine" evidence="3">
    <location>
        <position position="232"/>
    </location>
</feature>
<organism evidence="5 6">
    <name type="scientific">Peltaster fructicola</name>
    <dbReference type="NCBI Taxonomy" id="286661"/>
    <lineage>
        <taxon>Eukaryota</taxon>
        <taxon>Fungi</taxon>
        <taxon>Dikarya</taxon>
        <taxon>Ascomycota</taxon>
        <taxon>Pezizomycotina</taxon>
        <taxon>Dothideomycetes</taxon>
        <taxon>Dothideomycetes incertae sedis</taxon>
        <taxon>Peltaster</taxon>
    </lineage>
</organism>
<comment type="cofactor">
    <cofactor evidence="1 4">
        <name>pyridoxal 5'-phosphate</name>
        <dbReference type="ChEBI" id="CHEBI:597326"/>
    </cofactor>
</comment>
<dbReference type="FunFam" id="3.90.1150.10:FF:000066">
    <property type="entry name" value="Putative cystathionine beta-lyase"/>
    <property type="match status" value="1"/>
</dbReference>
<dbReference type="PANTHER" id="PTHR11808:SF35">
    <property type="entry name" value="CYSTATHIONINE GAMMA-SYNTHASE (AFU_ORTHOLOGUE AFUA_7G01590)"/>
    <property type="match status" value="1"/>
</dbReference>
<evidence type="ECO:0000256" key="4">
    <source>
        <dbReference type="RuleBase" id="RU362118"/>
    </source>
</evidence>
<evidence type="ECO:0000256" key="3">
    <source>
        <dbReference type="PIRSR" id="PIRSR001434-2"/>
    </source>
</evidence>
<evidence type="ECO:0008006" key="7">
    <source>
        <dbReference type="Google" id="ProtNLM"/>
    </source>
</evidence>
<dbReference type="GO" id="GO:0005737">
    <property type="term" value="C:cytoplasm"/>
    <property type="evidence" value="ECO:0007669"/>
    <property type="project" value="TreeGrafter"/>
</dbReference>
<dbReference type="FunFam" id="3.40.640.10:FF:000072">
    <property type="entry name" value="Putative cystathionine beta-lyase"/>
    <property type="match status" value="1"/>
</dbReference>
<reference evidence="5 6" key="1">
    <citation type="journal article" date="2016" name="Sci. Rep.">
        <title>Peltaster fructicola genome reveals evolution from an invasive phytopathogen to an ectophytic parasite.</title>
        <authorList>
            <person name="Xu C."/>
            <person name="Chen H."/>
            <person name="Gleason M.L."/>
            <person name="Xu J.R."/>
            <person name="Liu H."/>
            <person name="Zhang R."/>
            <person name="Sun G."/>
        </authorList>
    </citation>
    <scope>NUCLEOTIDE SEQUENCE [LARGE SCALE GENOMIC DNA]</scope>
    <source>
        <strain evidence="5 6">LNHT1506</strain>
    </source>
</reference>
<keyword evidence="6" id="KW-1185">Reference proteome</keyword>
<accession>A0A6H0XVI4</accession>
<dbReference type="InterPro" id="IPR015424">
    <property type="entry name" value="PyrdxlP-dep_Trfase"/>
</dbReference>
<dbReference type="Pfam" id="PF01053">
    <property type="entry name" value="Cys_Met_Meta_PP"/>
    <property type="match status" value="1"/>
</dbReference>
<dbReference type="PROSITE" id="PS00868">
    <property type="entry name" value="CYS_MET_METAB_PP"/>
    <property type="match status" value="1"/>
</dbReference>
<dbReference type="AlphaFoldDB" id="A0A6H0XVI4"/>
<proteinExistence type="inferred from homology"/>
<dbReference type="InterPro" id="IPR015422">
    <property type="entry name" value="PyrdxlP-dep_Trfase_small"/>
</dbReference>
<evidence type="ECO:0000313" key="5">
    <source>
        <dbReference type="EMBL" id="QIW98617.1"/>
    </source>
</evidence>
<dbReference type="SUPFAM" id="SSF53383">
    <property type="entry name" value="PLP-dependent transferases"/>
    <property type="match status" value="1"/>
</dbReference>
<dbReference type="InterPro" id="IPR000277">
    <property type="entry name" value="Cys/Met-Metab_PyrdxlP-dep_enz"/>
</dbReference>
<sequence length="426" mass="45992">MADPNDNPNLPDEALKGAALSEYSLATLSVHADDAMNTYSDVAPALHVSTTFRYPSDPSKLVPIPDEAPRWIPGGAVLGDSHVYSRCTAPNLSRLEMILSSALGAPCLTYSSGLASFHALLTYLNPKVVAIGAGYHGCHGTLKIFQKLTGCKIVDLFDEKSWSGDDWSLGKGDVVHLETPVNPSGKAYNIQHFADLAHAKGAVLTVDATFGPPPLQDPFKHGADYVMHSGTKYIGGHSDMLCGVIAISNQLPEWEKHYWGMFSERIVLGSILGNLEGWLGIRSLRTLELRVKRQSSSTERLVSFIHNAISGRDLSEAAVATKAVIVGIEHASLQEADMAWLKRQMPGGFGPVFTMNAKSADLAKQLPSKLELFHHATSLGGVESLIEWRKMSDPTVADTVLRVSVGVEAWEDLRDDIVAACKAIAK</sequence>
<dbReference type="GO" id="GO:0016846">
    <property type="term" value="F:carbon-sulfur lyase activity"/>
    <property type="evidence" value="ECO:0007669"/>
    <property type="project" value="TreeGrafter"/>
</dbReference>
<dbReference type="Proteomes" id="UP000503462">
    <property type="component" value="Chromosome 3"/>
</dbReference>
<dbReference type="OrthoDB" id="3512640at2759"/>
<keyword evidence="2 3" id="KW-0663">Pyridoxal phosphate</keyword>
<dbReference type="EMBL" id="CP051141">
    <property type="protein sequence ID" value="QIW98617.1"/>
    <property type="molecule type" value="Genomic_DNA"/>
</dbReference>
<protein>
    <recommendedName>
        <fullName evidence="7">Cystathionine gamma-synthase</fullName>
    </recommendedName>
</protein>
<dbReference type="PANTHER" id="PTHR11808">
    <property type="entry name" value="TRANS-SULFURATION ENZYME FAMILY MEMBER"/>
    <property type="match status" value="1"/>
</dbReference>
<dbReference type="InterPro" id="IPR015421">
    <property type="entry name" value="PyrdxlP-dep_Trfase_major"/>
</dbReference>
<evidence type="ECO:0000313" key="6">
    <source>
        <dbReference type="Proteomes" id="UP000503462"/>
    </source>
</evidence>
<dbReference type="Gene3D" id="3.90.1150.10">
    <property type="entry name" value="Aspartate Aminotransferase, domain 1"/>
    <property type="match status" value="1"/>
</dbReference>
<name>A0A6H0XVI4_9PEZI</name>
<dbReference type="Gene3D" id="3.40.640.10">
    <property type="entry name" value="Type I PLP-dependent aspartate aminotransferase-like (Major domain)"/>
    <property type="match status" value="1"/>
</dbReference>
<dbReference type="GO" id="GO:0030170">
    <property type="term" value="F:pyridoxal phosphate binding"/>
    <property type="evidence" value="ECO:0007669"/>
    <property type="project" value="InterPro"/>
</dbReference>
<comment type="similarity">
    <text evidence="4">Belongs to the trans-sulfuration enzymes family.</text>
</comment>
<dbReference type="GO" id="GO:0019346">
    <property type="term" value="P:transsulfuration"/>
    <property type="evidence" value="ECO:0007669"/>
    <property type="project" value="InterPro"/>
</dbReference>
<evidence type="ECO:0000256" key="1">
    <source>
        <dbReference type="ARBA" id="ARBA00001933"/>
    </source>
</evidence>